<evidence type="ECO:0000313" key="3">
    <source>
        <dbReference type="Proteomes" id="UP000198615"/>
    </source>
</evidence>
<keyword evidence="3" id="KW-1185">Reference proteome</keyword>
<feature type="transmembrane region" description="Helical" evidence="1">
    <location>
        <begin position="75"/>
        <end position="93"/>
    </location>
</feature>
<protein>
    <submittedName>
        <fullName evidence="2">Uncharacterized protein</fullName>
    </submittedName>
</protein>
<comment type="caution">
    <text evidence="2">The sequence shown here is derived from an EMBL/GenBank/DDBJ whole genome shotgun (WGS) entry which is preliminary data.</text>
</comment>
<keyword evidence="1" id="KW-1133">Transmembrane helix</keyword>
<evidence type="ECO:0000256" key="1">
    <source>
        <dbReference type="SAM" id="Phobius"/>
    </source>
</evidence>
<sequence>MPLSATVFSVLAGLSLLSVLIGRPWTTIVARRQAPRDAWGHPLFKETNTVLTLLWALIFAATGFCAWATDEGLLFVAMALGNTGLGMASPWIAKRYAAWRAPSYGAE</sequence>
<organism evidence="2 3">
    <name type="scientific">Thalassobaculum litoreum DSM 18839</name>
    <dbReference type="NCBI Taxonomy" id="1123362"/>
    <lineage>
        <taxon>Bacteria</taxon>
        <taxon>Pseudomonadati</taxon>
        <taxon>Pseudomonadota</taxon>
        <taxon>Alphaproteobacteria</taxon>
        <taxon>Rhodospirillales</taxon>
        <taxon>Thalassobaculaceae</taxon>
        <taxon>Thalassobaculum</taxon>
    </lineage>
</organism>
<keyword evidence="1" id="KW-0472">Membrane</keyword>
<dbReference type="AlphaFoldDB" id="A0A8G2BKF9"/>
<dbReference type="Proteomes" id="UP000198615">
    <property type="component" value="Unassembled WGS sequence"/>
</dbReference>
<dbReference type="EMBL" id="FNBW01000012">
    <property type="protein sequence ID" value="SDG21990.1"/>
    <property type="molecule type" value="Genomic_DNA"/>
</dbReference>
<feature type="transmembrane region" description="Helical" evidence="1">
    <location>
        <begin position="47"/>
        <end position="69"/>
    </location>
</feature>
<evidence type="ECO:0000313" key="2">
    <source>
        <dbReference type="EMBL" id="SDG21990.1"/>
    </source>
</evidence>
<feature type="transmembrane region" description="Helical" evidence="1">
    <location>
        <begin position="6"/>
        <end position="26"/>
    </location>
</feature>
<gene>
    <name evidence="2" type="ORF">SAMN05660686_03723</name>
</gene>
<name>A0A8G2BKF9_9PROT</name>
<keyword evidence="1" id="KW-0812">Transmembrane</keyword>
<proteinExistence type="predicted"/>
<reference evidence="2 3" key="1">
    <citation type="submission" date="2016-10" db="EMBL/GenBank/DDBJ databases">
        <authorList>
            <person name="Varghese N."/>
            <person name="Submissions S."/>
        </authorList>
    </citation>
    <scope>NUCLEOTIDE SEQUENCE [LARGE SCALE GENOMIC DNA]</scope>
    <source>
        <strain evidence="2 3">DSM 18839</strain>
    </source>
</reference>
<accession>A0A8G2BKF9</accession>